<proteinExistence type="predicted"/>
<dbReference type="Proteomes" id="UP000863257">
    <property type="component" value="Unassembled WGS sequence"/>
</dbReference>
<comment type="caution">
    <text evidence="1">The sequence shown here is derived from an EMBL/GenBank/DDBJ whole genome shotgun (WGS) entry which is preliminary data.</text>
</comment>
<reference evidence="1" key="1">
    <citation type="journal article" date="2018" name="Genome Biol.">
        <title>SKESA: strategic k-mer extension for scrupulous assemblies.</title>
        <authorList>
            <person name="Souvorov A."/>
            <person name="Agarwala R."/>
            <person name="Lipman D.J."/>
        </authorList>
    </citation>
    <scope>NUCLEOTIDE SEQUENCE</scope>
    <source>
        <strain evidence="1">BCW_3452</strain>
    </source>
</reference>
<accession>A0A8H9K5C9</accession>
<reference evidence="1" key="2">
    <citation type="submission" date="2019-01" db="EMBL/GenBank/DDBJ databases">
        <authorList>
            <consortium name="NCBI Pathogen Detection Project"/>
        </authorList>
    </citation>
    <scope>NUCLEOTIDE SEQUENCE</scope>
    <source>
        <strain evidence="1">BCW_3452</strain>
    </source>
</reference>
<protein>
    <submittedName>
        <fullName evidence="1">Uncharacterized protein</fullName>
    </submittedName>
</protein>
<evidence type="ECO:0000313" key="1">
    <source>
        <dbReference type="EMBL" id="HAS8538400.1"/>
    </source>
</evidence>
<organism evidence="1">
    <name type="scientific">Vibrio vulnificus</name>
    <dbReference type="NCBI Taxonomy" id="672"/>
    <lineage>
        <taxon>Bacteria</taxon>
        <taxon>Pseudomonadati</taxon>
        <taxon>Pseudomonadota</taxon>
        <taxon>Gammaproteobacteria</taxon>
        <taxon>Vibrionales</taxon>
        <taxon>Vibrionaceae</taxon>
        <taxon>Vibrio</taxon>
    </lineage>
</organism>
<gene>
    <name evidence="1" type="ORF">I7730_01120</name>
</gene>
<dbReference type="EMBL" id="DACRBY010000001">
    <property type="protein sequence ID" value="HAS8538400.1"/>
    <property type="molecule type" value="Genomic_DNA"/>
</dbReference>
<sequence>MDGSNISLLQKDLVYLREMVGMQGFMTEFRQKRALSFFQWLDAHFDKDSKPDEMVTIEVDLDLIEEIVFALTLIAYKIVCESVGRITPQSLLEQIDSVKEYAEKFGEDPQKVHHGSVWDNIESVEQWKEQLSDRAIDAHSGFLDLLKTWETSRKFDEEFEPKLVLLFDEGDRSATYTDASQCCIDLVDMIELYREKEEFKFRGPNITKLDRKTPWFKTHEWDVVVMAMVCEQLTYSYCAFVKKVALRIGNPGLHESARDKHGRFWRSVYQYLWAALISPRLTTSED</sequence>
<name>A0A8H9K5C9_VIBVL</name>
<dbReference type="AlphaFoldDB" id="A0A8H9K5C9"/>